<dbReference type="GO" id="GO:0016799">
    <property type="term" value="F:hydrolase activity, hydrolyzing N-glycosyl compounds"/>
    <property type="evidence" value="ECO:0007669"/>
    <property type="project" value="InterPro"/>
</dbReference>
<evidence type="ECO:0000313" key="2">
    <source>
        <dbReference type="Proteomes" id="UP000282322"/>
    </source>
</evidence>
<dbReference type="GO" id="GO:0003906">
    <property type="term" value="F:DNA-(apurinic or apyrimidinic site) endonuclease activity"/>
    <property type="evidence" value="ECO:0007669"/>
    <property type="project" value="InterPro"/>
</dbReference>
<accession>A0A3P3RD46</accession>
<comment type="caution">
    <text evidence="1">The sequence shown here is derived from an EMBL/GenBank/DDBJ whole genome shotgun (WGS) entry which is preliminary data.</text>
</comment>
<dbReference type="GO" id="GO:0006281">
    <property type="term" value="P:DNA repair"/>
    <property type="evidence" value="ECO:0007669"/>
    <property type="project" value="InterPro"/>
</dbReference>
<dbReference type="GO" id="GO:0016829">
    <property type="term" value="F:lyase activity"/>
    <property type="evidence" value="ECO:0007669"/>
    <property type="project" value="UniProtKB-KW"/>
</dbReference>
<dbReference type="InterPro" id="IPR023170">
    <property type="entry name" value="HhH_base_excis_C"/>
</dbReference>
<reference evidence="1 2" key="1">
    <citation type="submission" date="2018-11" db="EMBL/GenBank/DDBJ databases">
        <title>Taxonoimc description of Halomarina strain SPP-AMP-1.</title>
        <authorList>
            <person name="Pal Y."/>
            <person name="Srinivasana K."/>
            <person name="Verma A."/>
            <person name="Kumar P."/>
        </authorList>
    </citation>
    <scope>NUCLEOTIDE SEQUENCE [LARGE SCALE GENOMIC DNA]</scope>
    <source>
        <strain evidence="1 2">SPP-AMP-1</strain>
    </source>
</reference>
<dbReference type="AlphaFoldDB" id="A0A3P3RD46"/>
<name>A0A3P3RD46_9EURY</name>
<dbReference type="InterPro" id="IPR015254">
    <property type="entry name" value="AGOG-like"/>
</dbReference>
<dbReference type="Gene3D" id="1.10.340.30">
    <property type="entry name" value="Hypothetical protein, domain 2"/>
    <property type="match status" value="1"/>
</dbReference>
<dbReference type="Pfam" id="PF09171">
    <property type="entry name" value="AGOG"/>
    <property type="match status" value="1"/>
</dbReference>
<protein>
    <submittedName>
        <fullName evidence="1">N-glycosylase/DNA lyase</fullName>
    </submittedName>
</protein>
<dbReference type="Proteomes" id="UP000282322">
    <property type="component" value="Unassembled WGS sequence"/>
</dbReference>
<dbReference type="InterPro" id="IPR011257">
    <property type="entry name" value="DNA_glycosylase"/>
</dbReference>
<dbReference type="Gene3D" id="1.10.1670.10">
    <property type="entry name" value="Helix-hairpin-Helix base-excision DNA repair enzymes (C-terminal)"/>
    <property type="match status" value="1"/>
</dbReference>
<dbReference type="EMBL" id="RRCH01000020">
    <property type="protein sequence ID" value="RRJ30640.1"/>
    <property type="molecule type" value="Genomic_DNA"/>
</dbReference>
<evidence type="ECO:0000313" key="1">
    <source>
        <dbReference type="EMBL" id="RRJ30640.1"/>
    </source>
</evidence>
<dbReference type="SUPFAM" id="SSF48150">
    <property type="entry name" value="DNA-glycosylase"/>
    <property type="match status" value="1"/>
</dbReference>
<keyword evidence="2" id="KW-1185">Reference proteome</keyword>
<gene>
    <name evidence="1" type="ORF">EIK79_09160</name>
</gene>
<keyword evidence="1" id="KW-0456">Lyase</keyword>
<sequence>MCYLMNHSQHIVLKNAIPLTIEMFHYPHLSLPIPPLSLFNRDANCISCNHNSCYSLTSVHQYMQKRRVDAVSEAIADIGYEGIVAFDQFEPEYNAIKGLYREFEDIDSVQLLVTCATTQEFQLNGDAQAFWRTLTEVSIKHDSLNSITDVEAILWKFMEESVNARMKSIKNTRLEKLLNSGFPEWFLANHRDVEPFEVWEQLANDIENKKQKKTVVLSMKVYDIAHLIDTGEYHEFPYDIPIPCDLQIERVSETSGIVDSTEADVVMAAWMEVMEGVSGKVGHPISLLRIDSIIWQAGQVIGNTGEDLKESRQALDAHFQEVGLEAPERTTLANELTASLEHHQGVS</sequence>
<organism evidence="1 2">
    <name type="scientific">Halocatena pleomorpha</name>
    <dbReference type="NCBI Taxonomy" id="1785090"/>
    <lineage>
        <taxon>Archaea</taxon>
        <taxon>Methanobacteriati</taxon>
        <taxon>Methanobacteriota</taxon>
        <taxon>Stenosarchaea group</taxon>
        <taxon>Halobacteria</taxon>
        <taxon>Halobacteriales</taxon>
        <taxon>Natronomonadaceae</taxon>
        <taxon>Halocatena</taxon>
    </lineage>
</organism>
<proteinExistence type="predicted"/>